<sequence>MRLSQPILAADLAARLGAELIGDGTVEITGLNEIHHVEAGDACFVDHPRYYAKTLASAASVVLIDKAAVCPPGKALIVTPNPFGAYNDLVGNERSATNWTGFVDRSASIGAFTRFGPGAVAGAGVVVGEHCYIGPNAVLCEGVRLGDNVYVGAGAVIGEEAFYFKKVQEGYRSWRSGGTVIIEDHVVIGANCNISRGVSSPTVIGEGTKIDALVQIGHDCKIGKHCLLAAQVGIAGNTTLGDWCVLLGQAGIAQNLTLADKTVILAQSGLGDDTEIGKSYFGSPAQESRVAFRDLLALRKLKDL</sequence>
<dbReference type="Gene3D" id="2.160.10.10">
    <property type="entry name" value="Hexapeptide repeat proteins"/>
    <property type="match status" value="1"/>
</dbReference>
<feature type="domain" description="UDP-3-O-[3-hydroxymyristoyl] glucosamine N-acyltransferase non-repeat region" evidence="7">
    <location>
        <begin position="26"/>
        <end position="87"/>
    </location>
</feature>
<keyword evidence="9" id="KW-1185">Reference proteome</keyword>
<dbReference type="EC" id="2.3.1.191" evidence="8"/>
<dbReference type="RefSeq" id="WP_168038141.1">
    <property type="nucleotide sequence ID" value="NZ_JAATJH010000004.1"/>
</dbReference>
<evidence type="ECO:0000256" key="3">
    <source>
        <dbReference type="ARBA" id="ARBA00022679"/>
    </source>
</evidence>
<organism evidence="8 9">
    <name type="scientific">Neolewinella antarctica</name>
    <dbReference type="NCBI Taxonomy" id="442734"/>
    <lineage>
        <taxon>Bacteria</taxon>
        <taxon>Pseudomonadati</taxon>
        <taxon>Bacteroidota</taxon>
        <taxon>Saprospiria</taxon>
        <taxon>Saprospirales</taxon>
        <taxon>Lewinellaceae</taxon>
        <taxon>Neolewinella</taxon>
    </lineage>
</organism>
<dbReference type="InterPro" id="IPR020573">
    <property type="entry name" value="UDP_GlcNAc_AcTrfase_non-rep"/>
</dbReference>
<dbReference type="Pfam" id="PF04613">
    <property type="entry name" value="LpxD"/>
    <property type="match status" value="1"/>
</dbReference>
<dbReference type="InterPro" id="IPR001451">
    <property type="entry name" value="Hexapep"/>
</dbReference>
<dbReference type="GO" id="GO:0103118">
    <property type="term" value="F:UDP-3-O-[(3R)-3-hydroxyacyl]-glucosamine N-acyltransferase activity"/>
    <property type="evidence" value="ECO:0007669"/>
    <property type="project" value="UniProtKB-EC"/>
</dbReference>
<dbReference type="InterPro" id="IPR007691">
    <property type="entry name" value="LpxD"/>
</dbReference>
<evidence type="ECO:0000256" key="5">
    <source>
        <dbReference type="ARBA" id="ARBA00023098"/>
    </source>
</evidence>
<accession>A0ABX0XDA6</accession>
<evidence type="ECO:0000259" key="7">
    <source>
        <dbReference type="Pfam" id="PF04613"/>
    </source>
</evidence>
<evidence type="ECO:0000256" key="4">
    <source>
        <dbReference type="ARBA" id="ARBA00022737"/>
    </source>
</evidence>
<gene>
    <name evidence="8" type="ORF">GGR27_002754</name>
</gene>
<keyword evidence="3 8" id="KW-0808">Transferase</keyword>
<keyword evidence="2" id="KW-0441">Lipid A biosynthesis</keyword>
<dbReference type="PANTHER" id="PTHR43378">
    <property type="entry name" value="UDP-3-O-ACYLGLUCOSAMINE N-ACYLTRANSFERASE"/>
    <property type="match status" value="1"/>
</dbReference>
<dbReference type="PANTHER" id="PTHR43378:SF2">
    <property type="entry name" value="UDP-3-O-ACYLGLUCOSAMINE N-ACYLTRANSFERASE 1, MITOCHONDRIAL-RELATED"/>
    <property type="match status" value="1"/>
</dbReference>
<dbReference type="Gene3D" id="3.40.1390.10">
    <property type="entry name" value="MurE/MurF, N-terminal domain"/>
    <property type="match status" value="1"/>
</dbReference>
<reference evidence="8 9" key="1">
    <citation type="submission" date="2020-03" db="EMBL/GenBank/DDBJ databases">
        <title>Genomic Encyclopedia of Type Strains, Phase IV (KMG-IV): sequencing the most valuable type-strain genomes for metagenomic binning, comparative biology and taxonomic classification.</title>
        <authorList>
            <person name="Goeker M."/>
        </authorList>
    </citation>
    <scope>NUCLEOTIDE SEQUENCE [LARGE SCALE GENOMIC DNA]</scope>
    <source>
        <strain evidence="8 9">DSM 105096</strain>
    </source>
</reference>
<keyword evidence="6 8" id="KW-0012">Acyltransferase</keyword>
<evidence type="ECO:0000313" key="8">
    <source>
        <dbReference type="EMBL" id="NJC27241.1"/>
    </source>
</evidence>
<keyword evidence="1" id="KW-0444">Lipid biosynthesis</keyword>
<evidence type="ECO:0000256" key="6">
    <source>
        <dbReference type="ARBA" id="ARBA00023315"/>
    </source>
</evidence>
<proteinExistence type="predicted"/>
<keyword evidence="4" id="KW-0677">Repeat</keyword>
<evidence type="ECO:0000313" key="9">
    <source>
        <dbReference type="Proteomes" id="UP000770785"/>
    </source>
</evidence>
<comment type="caution">
    <text evidence="8">The sequence shown here is derived from an EMBL/GenBank/DDBJ whole genome shotgun (WGS) entry which is preliminary data.</text>
</comment>
<name>A0ABX0XDA6_9BACT</name>
<dbReference type="Pfam" id="PF00132">
    <property type="entry name" value="Hexapep"/>
    <property type="match status" value="2"/>
</dbReference>
<evidence type="ECO:0000256" key="2">
    <source>
        <dbReference type="ARBA" id="ARBA00022556"/>
    </source>
</evidence>
<dbReference type="SUPFAM" id="SSF51161">
    <property type="entry name" value="Trimeric LpxA-like enzymes"/>
    <property type="match status" value="1"/>
</dbReference>
<dbReference type="CDD" id="cd03352">
    <property type="entry name" value="LbH_LpxD"/>
    <property type="match status" value="1"/>
</dbReference>
<protein>
    <submittedName>
        <fullName evidence="8">UDP-3-O-[3-hydroxymyristoyl] glucosamine N-acyltransferase</fullName>
        <ecNumber evidence="8">2.3.1.191</ecNumber>
    </submittedName>
</protein>
<evidence type="ECO:0000256" key="1">
    <source>
        <dbReference type="ARBA" id="ARBA00022516"/>
    </source>
</evidence>
<dbReference type="InterPro" id="IPR011004">
    <property type="entry name" value="Trimer_LpxA-like_sf"/>
</dbReference>
<keyword evidence="5" id="KW-0443">Lipid metabolism</keyword>
<dbReference type="EMBL" id="JAATJH010000004">
    <property type="protein sequence ID" value="NJC27241.1"/>
    <property type="molecule type" value="Genomic_DNA"/>
</dbReference>
<dbReference type="Proteomes" id="UP000770785">
    <property type="component" value="Unassembled WGS sequence"/>
</dbReference>